<evidence type="ECO:0000313" key="2">
    <source>
        <dbReference type="EMBL" id="QBR88182.1"/>
    </source>
</evidence>
<keyword evidence="1" id="KW-0812">Transmembrane</keyword>
<keyword evidence="3" id="KW-1185">Reference proteome</keyword>
<accession>A0ABX5SSD5</accession>
<keyword evidence="1" id="KW-1133">Transmembrane helix</keyword>
<organism evidence="2 3">
    <name type="scientific">Microbacterium wangchenii</name>
    <dbReference type="NCBI Taxonomy" id="2541726"/>
    <lineage>
        <taxon>Bacteria</taxon>
        <taxon>Bacillati</taxon>
        <taxon>Actinomycetota</taxon>
        <taxon>Actinomycetes</taxon>
        <taxon>Micrococcales</taxon>
        <taxon>Microbacteriaceae</taxon>
        <taxon>Microbacterium</taxon>
    </lineage>
</organism>
<feature type="transmembrane region" description="Helical" evidence="1">
    <location>
        <begin position="24"/>
        <end position="42"/>
    </location>
</feature>
<dbReference type="EMBL" id="CP038266">
    <property type="protein sequence ID" value="QBR88182.1"/>
    <property type="molecule type" value="Genomic_DNA"/>
</dbReference>
<proteinExistence type="predicted"/>
<feature type="transmembrane region" description="Helical" evidence="1">
    <location>
        <begin position="62"/>
        <end position="84"/>
    </location>
</feature>
<feature type="transmembrane region" description="Helical" evidence="1">
    <location>
        <begin position="105"/>
        <end position="133"/>
    </location>
</feature>
<feature type="transmembrane region" description="Helical" evidence="1">
    <location>
        <begin position="153"/>
        <end position="172"/>
    </location>
</feature>
<evidence type="ECO:0000313" key="3">
    <source>
        <dbReference type="Proteomes" id="UP000295748"/>
    </source>
</evidence>
<evidence type="ECO:0008006" key="4">
    <source>
        <dbReference type="Google" id="ProtNLM"/>
    </source>
</evidence>
<feature type="transmembrane region" description="Helical" evidence="1">
    <location>
        <begin position="289"/>
        <end position="306"/>
    </location>
</feature>
<protein>
    <recommendedName>
        <fullName evidence="4">ABC transporter permease</fullName>
    </recommendedName>
</protein>
<sequence>MKTGVAADESAVGRHGKRRLPGRWSLWVAAAGWVAANGWVAITAPRALPFDWPARAGRSTWQILGEVNLALAEVLILMGVVYLLTRRRAPVDVAARAPDRHRARAETIALLAYGATGLLGGFLLARAFGWHPFGLHLAGTLFGTHEHLPPAEVVTWAGYNVVVYAVIPLLYFRRRYSSLALGLRSTDARNDVLVIIVVLGLETAFQIFALAPATLNLPPGQLVVGAAFTFLLYMAGAVLPAMVFVYAILVPRYLALTGSVIATVLCGGLTYAGLHFWDAWTVFTSPQSAALSLIFLLFTYLGPGMIKTYLTLRTGNAWVHVWGYHAFAPHTLLDTPHILDTFHLR</sequence>
<dbReference type="Proteomes" id="UP000295748">
    <property type="component" value="Chromosome"/>
</dbReference>
<name>A0ABX5SSD5_9MICO</name>
<reference evidence="2 3" key="1">
    <citation type="submission" date="2019-03" db="EMBL/GenBank/DDBJ databases">
        <authorList>
            <person name="Dong K."/>
        </authorList>
    </citation>
    <scope>NUCLEOTIDE SEQUENCE [LARGE SCALE GENOMIC DNA]</scope>
    <source>
        <strain evidence="3">dk512</strain>
    </source>
</reference>
<evidence type="ECO:0000256" key="1">
    <source>
        <dbReference type="SAM" id="Phobius"/>
    </source>
</evidence>
<feature type="transmembrane region" description="Helical" evidence="1">
    <location>
        <begin position="253"/>
        <end position="277"/>
    </location>
</feature>
<feature type="transmembrane region" description="Helical" evidence="1">
    <location>
        <begin position="192"/>
        <end position="211"/>
    </location>
</feature>
<keyword evidence="1" id="KW-0472">Membrane</keyword>
<gene>
    <name evidence="2" type="ORF">E4K62_05420</name>
</gene>
<feature type="transmembrane region" description="Helical" evidence="1">
    <location>
        <begin position="223"/>
        <end position="246"/>
    </location>
</feature>